<dbReference type="InterPro" id="IPR012854">
    <property type="entry name" value="Cu_amine_oxidase-like_N"/>
</dbReference>
<dbReference type="Gene3D" id="3.30.457.10">
    <property type="entry name" value="Copper amine oxidase-like, N-terminal domain"/>
    <property type="match status" value="1"/>
</dbReference>
<evidence type="ECO:0000313" key="3">
    <source>
        <dbReference type="EMBL" id="NEW08031.1"/>
    </source>
</evidence>
<dbReference type="Pfam" id="PF07833">
    <property type="entry name" value="Cu_amine_oxidN1"/>
    <property type="match status" value="1"/>
</dbReference>
<keyword evidence="1" id="KW-0732">Signal</keyword>
<dbReference type="SUPFAM" id="SSF55383">
    <property type="entry name" value="Copper amine oxidase, domain N"/>
    <property type="match status" value="1"/>
</dbReference>
<evidence type="ECO:0000259" key="2">
    <source>
        <dbReference type="Pfam" id="PF07833"/>
    </source>
</evidence>
<name>A0A6G4A2I2_9BACL</name>
<gene>
    <name evidence="3" type="ORF">GK047_18690</name>
</gene>
<reference evidence="3" key="1">
    <citation type="submission" date="2020-02" db="EMBL/GenBank/DDBJ databases">
        <authorList>
            <person name="Shen X.-R."/>
            <person name="Zhang Y.-X."/>
        </authorList>
    </citation>
    <scope>NUCLEOTIDE SEQUENCE</scope>
    <source>
        <strain evidence="3">SYP-B3998</strain>
    </source>
</reference>
<sequence length="342" mass="38325">MKKIAVSVLIGALILSLVGPPASAENVTENLKIGDAQKLNTFFHKWGETSQNEFYYALKDQNGIEVGKVKKPLVESYQAKESYTIRSNPYNVGPVVNNQFTYHAALGQFSDKEHLFDLHLGELTEDKNGFHVKTNDGDLTVKFESDMSAIARLQDAKSTLDFLAKLTEKRVSSDALLPHLLILNMETQNNKVDTSIYTFNVGHLSGDAQTGEYTIFSNVMDVDARMIKNEYNPFIENGSTYIPIRTISEMLGLKVDYNEGTGLVTLTDKKGIPVEFDSNGHNRTVKKSGADFTEFAQDSLPIKKDGVLFVPLRFFSEVFKNKVYFRSETNLKQIIIVNAEQK</sequence>
<feature type="signal peptide" evidence="1">
    <location>
        <begin position="1"/>
        <end position="24"/>
    </location>
</feature>
<feature type="domain" description="Copper amine oxidase-like N-terminal" evidence="2">
    <location>
        <begin position="223"/>
        <end position="330"/>
    </location>
</feature>
<dbReference type="RefSeq" id="WP_163950075.1">
    <property type="nucleotide sequence ID" value="NZ_JAAIKC010000007.1"/>
</dbReference>
<feature type="chain" id="PRO_5026227957" evidence="1">
    <location>
        <begin position="25"/>
        <end position="342"/>
    </location>
</feature>
<organism evidence="3">
    <name type="scientific">Paenibacillus sp. SYP-B3998</name>
    <dbReference type="NCBI Taxonomy" id="2678564"/>
    <lineage>
        <taxon>Bacteria</taxon>
        <taxon>Bacillati</taxon>
        <taxon>Bacillota</taxon>
        <taxon>Bacilli</taxon>
        <taxon>Bacillales</taxon>
        <taxon>Paenibacillaceae</taxon>
        <taxon>Paenibacillus</taxon>
    </lineage>
</organism>
<protein>
    <submittedName>
        <fullName evidence="3">Copper amine oxidase N-terminal domain-containing protein</fullName>
    </submittedName>
</protein>
<proteinExistence type="predicted"/>
<dbReference type="EMBL" id="JAAIKC010000007">
    <property type="protein sequence ID" value="NEW08031.1"/>
    <property type="molecule type" value="Genomic_DNA"/>
</dbReference>
<accession>A0A6G4A2I2</accession>
<evidence type="ECO:0000256" key="1">
    <source>
        <dbReference type="SAM" id="SignalP"/>
    </source>
</evidence>
<dbReference type="AlphaFoldDB" id="A0A6G4A2I2"/>
<comment type="caution">
    <text evidence="3">The sequence shown here is derived from an EMBL/GenBank/DDBJ whole genome shotgun (WGS) entry which is preliminary data.</text>
</comment>
<dbReference type="InterPro" id="IPR036582">
    <property type="entry name" value="Mao_N_sf"/>
</dbReference>